<dbReference type="SUPFAM" id="SSF50156">
    <property type="entry name" value="PDZ domain-like"/>
    <property type="match status" value="1"/>
</dbReference>
<evidence type="ECO:0000256" key="1">
    <source>
        <dbReference type="SAM" id="MobiDB-lite"/>
    </source>
</evidence>
<evidence type="ECO:0000313" key="3">
    <source>
        <dbReference type="EMBL" id="SFJ20072.1"/>
    </source>
</evidence>
<dbReference type="OrthoDB" id="276897at2"/>
<sequence>MDRVSLPADVEKAEFMRISSGNWNCRRAACAGLSALLVCLTGLVSQTLADPPSSTTVTPLPPDVQKLVRQLSCDSFKDRVAAQQQLTEYTQQHPQQLAMVIPEIPPEAQLRLVRILEESFLEHADQTGDNAERALDEVRETDAVAAVDAAGVLAGNARLRESRARVQIERLGGRLAYVHPTDGRSPPTAPLVGVGFGEPSQLQTILISEDWSGTPDDLWHFRRLSHHRDLMLYNIRSNHLTMEDLLPLASDLPGLNVAERGGCLGIRGGSNATAMQVSDVVENSAAEAADLRPNDVIEYLDDHRVRNFSHLVELLLLYAPGDVVKLKVNRNEEVLTIPVTLASWRTMPLTDQPPAPTPADFAGPLGQARPRPPALPEDAEPEPSPHLHLE</sequence>
<dbReference type="InterPro" id="IPR001478">
    <property type="entry name" value="PDZ"/>
</dbReference>
<dbReference type="PROSITE" id="PS50106">
    <property type="entry name" value="PDZ"/>
    <property type="match status" value="1"/>
</dbReference>
<feature type="region of interest" description="Disordered" evidence="1">
    <location>
        <begin position="347"/>
        <end position="390"/>
    </location>
</feature>
<organism evidence="3 4">
    <name type="scientific">Planctomicrobium piriforme</name>
    <dbReference type="NCBI Taxonomy" id="1576369"/>
    <lineage>
        <taxon>Bacteria</taxon>
        <taxon>Pseudomonadati</taxon>
        <taxon>Planctomycetota</taxon>
        <taxon>Planctomycetia</taxon>
        <taxon>Planctomycetales</taxon>
        <taxon>Planctomycetaceae</taxon>
        <taxon>Planctomicrobium</taxon>
    </lineage>
</organism>
<feature type="domain" description="PDZ" evidence="2">
    <location>
        <begin position="252"/>
        <end position="332"/>
    </location>
</feature>
<dbReference type="SMART" id="SM00228">
    <property type="entry name" value="PDZ"/>
    <property type="match status" value="1"/>
</dbReference>
<accession>A0A1I3PF04</accession>
<evidence type="ECO:0000313" key="4">
    <source>
        <dbReference type="Proteomes" id="UP000199518"/>
    </source>
</evidence>
<dbReference type="RefSeq" id="WP_092054116.1">
    <property type="nucleotide sequence ID" value="NZ_FOQD01000016.1"/>
</dbReference>
<dbReference type="InterPro" id="IPR036034">
    <property type="entry name" value="PDZ_sf"/>
</dbReference>
<dbReference type="CDD" id="cd06779">
    <property type="entry name" value="cpPDZ_Deg_HtrA-like"/>
    <property type="match status" value="1"/>
</dbReference>
<gene>
    <name evidence="3" type="ORF">SAMN05421753_116133</name>
</gene>
<evidence type="ECO:0000259" key="2">
    <source>
        <dbReference type="PROSITE" id="PS50106"/>
    </source>
</evidence>
<protein>
    <submittedName>
        <fullName evidence="3">PDZ domain-containing protein</fullName>
    </submittedName>
</protein>
<dbReference type="EMBL" id="FOQD01000016">
    <property type="protein sequence ID" value="SFJ20072.1"/>
    <property type="molecule type" value="Genomic_DNA"/>
</dbReference>
<keyword evidence="4" id="KW-1185">Reference proteome</keyword>
<reference evidence="4" key="1">
    <citation type="submission" date="2016-10" db="EMBL/GenBank/DDBJ databases">
        <authorList>
            <person name="Varghese N."/>
            <person name="Submissions S."/>
        </authorList>
    </citation>
    <scope>NUCLEOTIDE SEQUENCE [LARGE SCALE GENOMIC DNA]</scope>
    <source>
        <strain evidence="4">DSM 26348</strain>
    </source>
</reference>
<dbReference type="Proteomes" id="UP000199518">
    <property type="component" value="Unassembled WGS sequence"/>
</dbReference>
<dbReference type="STRING" id="1576369.SAMN05421753_116133"/>
<dbReference type="AlphaFoldDB" id="A0A1I3PF04"/>
<name>A0A1I3PF04_9PLAN</name>
<dbReference type="Pfam" id="PF13180">
    <property type="entry name" value="PDZ_2"/>
    <property type="match status" value="1"/>
</dbReference>
<proteinExistence type="predicted"/>
<dbReference type="Gene3D" id="2.30.42.10">
    <property type="match status" value="1"/>
</dbReference>